<dbReference type="AlphaFoldDB" id="A0A450VCE1"/>
<keyword evidence="1" id="KW-0472">Membrane</keyword>
<keyword evidence="1" id="KW-1133">Transmembrane helix</keyword>
<gene>
    <name evidence="2" type="ORF">BECKH772B_GA0070898_102822</name>
</gene>
<evidence type="ECO:0000256" key="1">
    <source>
        <dbReference type="SAM" id="Phobius"/>
    </source>
</evidence>
<evidence type="ECO:0000313" key="2">
    <source>
        <dbReference type="EMBL" id="VFK02463.1"/>
    </source>
</evidence>
<name>A0A450VCE1_9GAMM</name>
<protein>
    <submittedName>
        <fullName evidence="2">Uncharacterized protein</fullName>
    </submittedName>
</protein>
<dbReference type="EMBL" id="CAADFI010000282">
    <property type="protein sequence ID" value="VFK02463.1"/>
    <property type="molecule type" value="Genomic_DNA"/>
</dbReference>
<reference evidence="2" key="1">
    <citation type="submission" date="2019-02" db="EMBL/GenBank/DDBJ databases">
        <authorList>
            <person name="Gruber-Vodicka R. H."/>
            <person name="Seah K. B. B."/>
        </authorList>
    </citation>
    <scope>NUCLEOTIDE SEQUENCE</scope>
    <source>
        <strain evidence="2">BECK_SA2B20</strain>
    </source>
</reference>
<feature type="transmembrane region" description="Helical" evidence="1">
    <location>
        <begin position="30"/>
        <end position="50"/>
    </location>
</feature>
<proteinExistence type="predicted"/>
<keyword evidence="1" id="KW-0812">Transmembrane</keyword>
<organism evidence="2">
    <name type="scientific">Candidatus Kentrum eta</name>
    <dbReference type="NCBI Taxonomy" id="2126337"/>
    <lineage>
        <taxon>Bacteria</taxon>
        <taxon>Pseudomonadati</taxon>
        <taxon>Pseudomonadota</taxon>
        <taxon>Gammaproteobacteria</taxon>
        <taxon>Candidatus Kentrum</taxon>
    </lineage>
</organism>
<sequence length="55" mass="6616">MLLNVYYRPRIQEKLITDAIKDLKQEHISFYRWMIGTLISLLAIAGLYLYPKMNR</sequence>
<accession>A0A450VCE1</accession>